<dbReference type="EMBL" id="CAKOGP040002191">
    <property type="protein sequence ID" value="CAJ1964508.1"/>
    <property type="molecule type" value="Genomic_DNA"/>
</dbReference>
<accession>A0AAD2JME4</accession>
<evidence type="ECO:0000313" key="2">
    <source>
        <dbReference type="EMBL" id="CAJ1964508.1"/>
    </source>
</evidence>
<keyword evidence="3" id="KW-1185">Reference proteome</keyword>
<reference evidence="2" key="1">
    <citation type="submission" date="2023-08" db="EMBL/GenBank/DDBJ databases">
        <authorList>
            <person name="Audoor S."/>
            <person name="Bilcke G."/>
        </authorList>
    </citation>
    <scope>NUCLEOTIDE SEQUENCE</scope>
</reference>
<gene>
    <name evidence="2" type="ORF">CYCCA115_LOCUS20664</name>
</gene>
<feature type="compositionally biased region" description="Low complexity" evidence="1">
    <location>
        <begin position="105"/>
        <end position="123"/>
    </location>
</feature>
<dbReference type="AlphaFoldDB" id="A0AAD2JME4"/>
<proteinExistence type="predicted"/>
<comment type="caution">
    <text evidence="2">The sequence shown here is derived from an EMBL/GenBank/DDBJ whole genome shotgun (WGS) entry which is preliminary data.</text>
</comment>
<evidence type="ECO:0000313" key="3">
    <source>
        <dbReference type="Proteomes" id="UP001295423"/>
    </source>
</evidence>
<organism evidence="2 3">
    <name type="scientific">Cylindrotheca closterium</name>
    <dbReference type="NCBI Taxonomy" id="2856"/>
    <lineage>
        <taxon>Eukaryota</taxon>
        <taxon>Sar</taxon>
        <taxon>Stramenopiles</taxon>
        <taxon>Ochrophyta</taxon>
        <taxon>Bacillariophyta</taxon>
        <taxon>Bacillariophyceae</taxon>
        <taxon>Bacillariophycidae</taxon>
        <taxon>Bacillariales</taxon>
        <taxon>Bacillariaceae</taxon>
        <taxon>Cylindrotheca</taxon>
    </lineage>
</organism>
<name>A0AAD2JME4_9STRA</name>
<protein>
    <submittedName>
        <fullName evidence="2">Uncharacterized protein</fullName>
    </submittedName>
</protein>
<evidence type="ECO:0000256" key="1">
    <source>
        <dbReference type="SAM" id="MobiDB-lite"/>
    </source>
</evidence>
<sequence length="170" mass="19136">MTPTRTIPINRDPQILRREAQEAQMVRMAEVQDHMFYNRLVNGMRERQAQSASLPTNSKMEGERQASFMEKLPSTPSLSGVPVSVLMSPDRSRRSFHYESHRHQSTASTVSTSPSNSVLSSSPRYAMPMQGHLERADLCNVLTQSIQILDEENGCGGGAEEDELMFEMDF</sequence>
<feature type="region of interest" description="Disordered" evidence="1">
    <location>
        <begin position="95"/>
        <end position="124"/>
    </location>
</feature>
<dbReference type="Proteomes" id="UP001295423">
    <property type="component" value="Unassembled WGS sequence"/>
</dbReference>